<evidence type="ECO:0000313" key="1">
    <source>
        <dbReference type="EnsemblPlants" id="LPERR01G15840.1"/>
    </source>
</evidence>
<reference evidence="1" key="3">
    <citation type="submission" date="2015-04" db="UniProtKB">
        <authorList>
            <consortium name="EnsemblPlants"/>
        </authorList>
    </citation>
    <scope>IDENTIFICATION</scope>
</reference>
<reference evidence="2" key="2">
    <citation type="submission" date="2013-12" db="EMBL/GenBank/DDBJ databases">
        <authorList>
            <person name="Yu Y."/>
            <person name="Lee S."/>
            <person name="de Baynast K."/>
            <person name="Wissotski M."/>
            <person name="Liu L."/>
            <person name="Talag J."/>
            <person name="Goicoechea J."/>
            <person name="Angelova A."/>
            <person name="Jetty R."/>
            <person name="Kudrna D."/>
            <person name="Golser W."/>
            <person name="Rivera L."/>
            <person name="Zhang J."/>
            <person name="Wing R."/>
        </authorList>
    </citation>
    <scope>NUCLEOTIDE SEQUENCE</scope>
</reference>
<keyword evidence="2" id="KW-1185">Reference proteome</keyword>
<dbReference type="HOGENOM" id="CLU_2402823_0_0_1"/>
<protein>
    <submittedName>
        <fullName evidence="1">Uncharacterized protein</fullName>
    </submittedName>
</protein>
<dbReference type="AlphaFoldDB" id="A0A0D9V1N2"/>
<reference evidence="1 2" key="1">
    <citation type="submission" date="2012-08" db="EMBL/GenBank/DDBJ databases">
        <title>Oryza genome evolution.</title>
        <authorList>
            <person name="Wing R.A."/>
        </authorList>
    </citation>
    <scope>NUCLEOTIDE SEQUENCE</scope>
</reference>
<organism evidence="1 2">
    <name type="scientific">Leersia perrieri</name>
    <dbReference type="NCBI Taxonomy" id="77586"/>
    <lineage>
        <taxon>Eukaryota</taxon>
        <taxon>Viridiplantae</taxon>
        <taxon>Streptophyta</taxon>
        <taxon>Embryophyta</taxon>
        <taxon>Tracheophyta</taxon>
        <taxon>Spermatophyta</taxon>
        <taxon>Magnoliopsida</taxon>
        <taxon>Liliopsida</taxon>
        <taxon>Poales</taxon>
        <taxon>Poaceae</taxon>
        <taxon>BOP clade</taxon>
        <taxon>Oryzoideae</taxon>
        <taxon>Oryzeae</taxon>
        <taxon>Oryzinae</taxon>
        <taxon>Leersia</taxon>
    </lineage>
</organism>
<name>A0A0D9V1N2_9ORYZ</name>
<sequence length="93" mass="9896">MASCWHEDECSEDVPFYCLATERTIKVCLPDMKGKSIATSGSGHLEAIDKANDMSSMCASSHLLGRPQCCLACLSSSTTIALMVGLLVKGPLE</sequence>
<accession>A0A0D9V1N2</accession>
<evidence type="ECO:0000313" key="2">
    <source>
        <dbReference type="Proteomes" id="UP000032180"/>
    </source>
</evidence>
<dbReference type="Proteomes" id="UP000032180">
    <property type="component" value="Chromosome 1"/>
</dbReference>
<proteinExistence type="predicted"/>
<dbReference type="EnsemblPlants" id="LPERR01G15840.1">
    <property type="protein sequence ID" value="LPERR01G15840.1"/>
    <property type="gene ID" value="LPERR01G15840"/>
</dbReference>
<dbReference type="Gramene" id="LPERR01G15840.1">
    <property type="protein sequence ID" value="LPERR01G15840.1"/>
    <property type="gene ID" value="LPERR01G15840"/>
</dbReference>